<sequence>MANKRTIPVVAVFDVGKTNKKLFLFDEHYRVVFERSARFIETVDEDGEPCENLESLRLSVFESLKEIFSHPLFDVKAINFASYGASLVYINEEGEPLAPLYNYLKPYPEKLKQEFYQKYGGEIEFASLTASPVLGSLNSGMQFYRLKMEKPEIYAQVQYALHLPQYLSYLISGVAYTDKTSLGCHTNLWNFDKQDYHAWVAEEGILEKMAPIVSSDHVTSAIFTGSKHAVGVGLHDSSSALIPYLVSFKEPFVLLSTGTWCISLNPFNQQPLTTDELSNDVLCYMQYQGIPVKASRLFSGYNYEQQIKRIALHFKTDITAFRNAVFRPDYVALLLEKYGNKVNINWKELQFASRNLSAYENVWLAYHHLMMDLVSQQYHSTQLVVVGTNAKRIFVDGGFSRNVVFMNLLAITFPEVEVYAAYMPQATAMGAALAIHKSWNTQPLPNNIIDLKLYTPVQIKVNS</sequence>
<dbReference type="Gene3D" id="3.30.420.40">
    <property type="match status" value="2"/>
</dbReference>
<dbReference type="RefSeq" id="WP_138730788.1">
    <property type="nucleotide sequence ID" value="NZ_SRMP02000016.1"/>
</dbReference>
<protein>
    <submittedName>
        <fullName evidence="5">FGGY-family carbohydrate kinase</fullName>
        <ecNumber evidence="5">2.7.1.-</ecNumber>
    </submittedName>
</protein>
<evidence type="ECO:0000313" key="5">
    <source>
        <dbReference type="EMBL" id="MFN0291946.1"/>
    </source>
</evidence>
<dbReference type="EC" id="2.7.1.-" evidence="5"/>
<keyword evidence="6" id="KW-1185">Reference proteome</keyword>
<evidence type="ECO:0000259" key="4">
    <source>
        <dbReference type="Pfam" id="PF00370"/>
    </source>
</evidence>
<keyword evidence="2 5" id="KW-0808">Transferase</keyword>
<dbReference type="PANTHER" id="PTHR10196">
    <property type="entry name" value="SUGAR KINASE"/>
    <property type="match status" value="1"/>
</dbReference>
<gene>
    <name evidence="5" type="ORF">E5L68_011130</name>
</gene>
<evidence type="ECO:0000256" key="2">
    <source>
        <dbReference type="ARBA" id="ARBA00022679"/>
    </source>
</evidence>
<evidence type="ECO:0000256" key="1">
    <source>
        <dbReference type="ARBA" id="ARBA00009156"/>
    </source>
</evidence>
<evidence type="ECO:0000313" key="6">
    <source>
        <dbReference type="Proteomes" id="UP001517367"/>
    </source>
</evidence>
<comment type="similarity">
    <text evidence="1">Belongs to the FGGY kinase family.</text>
</comment>
<dbReference type="Proteomes" id="UP001517367">
    <property type="component" value="Unassembled WGS sequence"/>
</dbReference>
<comment type="caution">
    <text evidence="5">The sequence shown here is derived from an EMBL/GenBank/DDBJ whole genome shotgun (WGS) entry which is preliminary data.</text>
</comment>
<dbReference type="PANTHER" id="PTHR10196:SF69">
    <property type="entry name" value="GLYCEROL KINASE"/>
    <property type="match status" value="1"/>
</dbReference>
<dbReference type="GO" id="GO:0016301">
    <property type="term" value="F:kinase activity"/>
    <property type="evidence" value="ECO:0007669"/>
    <property type="project" value="UniProtKB-KW"/>
</dbReference>
<dbReference type="CDD" id="cd07772">
    <property type="entry name" value="ASKHA_NBD_FGGY_NaCK-like"/>
    <property type="match status" value="1"/>
</dbReference>
<organism evidence="5 6">
    <name type="scientific">Pedobacter helvus</name>
    <dbReference type="NCBI Taxonomy" id="2563444"/>
    <lineage>
        <taxon>Bacteria</taxon>
        <taxon>Pseudomonadati</taxon>
        <taxon>Bacteroidota</taxon>
        <taxon>Sphingobacteriia</taxon>
        <taxon>Sphingobacteriales</taxon>
        <taxon>Sphingobacteriaceae</taxon>
        <taxon>Pedobacter</taxon>
    </lineage>
</organism>
<dbReference type="InterPro" id="IPR018484">
    <property type="entry name" value="FGGY_N"/>
</dbReference>
<feature type="domain" description="Carbohydrate kinase FGGY N-terminal" evidence="4">
    <location>
        <begin position="10"/>
        <end position="231"/>
    </location>
</feature>
<dbReference type="EMBL" id="SRMP02000016">
    <property type="protein sequence ID" value="MFN0291946.1"/>
    <property type="molecule type" value="Genomic_DNA"/>
</dbReference>
<dbReference type="InterPro" id="IPR043129">
    <property type="entry name" value="ATPase_NBD"/>
</dbReference>
<dbReference type="Pfam" id="PF00370">
    <property type="entry name" value="FGGY_N"/>
    <property type="match status" value="1"/>
</dbReference>
<dbReference type="SUPFAM" id="SSF53067">
    <property type="entry name" value="Actin-like ATPase domain"/>
    <property type="match status" value="2"/>
</dbReference>
<keyword evidence="3 5" id="KW-0418">Kinase</keyword>
<name>A0ABW9JIC2_9SPHI</name>
<accession>A0ABW9JIC2</accession>
<evidence type="ECO:0000256" key="3">
    <source>
        <dbReference type="ARBA" id="ARBA00022777"/>
    </source>
</evidence>
<proteinExistence type="inferred from homology"/>
<reference evidence="5 6" key="1">
    <citation type="submission" date="2024-12" db="EMBL/GenBank/DDBJ databases">
        <authorList>
            <person name="Hu S."/>
        </authorList>
    </citation>
    <scope>NUCLEOTIDE SEQUENCE [LARGE SCALE GENOMIC DNA]</scope>
    <source>
        <strain evidence="5 6">P-25</strain>
    </source>
</reference>